<dbReference type="AlphaFoldDB" id="A0A518HR10"/>
<sequence length="85" mass="9433">MFQVMCLHQCKTVDGAGNVGEPSAIDRVSRPRVRRIASCLIGLPNSRRGFVFDGPDPAPAARVDQRPDQLVLNRPLPLRRQIESL</sequence>
<accession>A0A518HR10</accession>
<keyword evidence="2" id="KW-1185">Reference proteome</keyword>
<name>A0A518HR10_9BACT</name>
<dbReference type="KEGG" id="snep:Enr13x_31470"/>
<organism evidence="1 2">
    <name type="scientific">Stieleria neptunia</name>
    <dbReference type="NCBI Taxonomy" id="2527979"/>
    <lineage>
        <taxon>Bacteria</taxon>
        <taxon>Pseudomonadati</taxon>
        <taxon>Planctomycetota</taxon>
        <taxon>Planctomycetia</taxon>
        <taxon>Pirellulales</taxon>
        <taxon>Pirellulaceae</taxon>
        <taxon>Stieleria</taxon>
    </lineage>
</organism>
<proteinExistence type="predicted"/>
<evidence type="ECO:0000313" key="1">
    <source>
        <dbReference type="EMBL" id="QDV43292.1"/>
    </source>
</evidence>
<reference evidence="1 2" key="1">
    <citation type="submission" date="2019-03" db="EMBL/GenBank/DDBJ databases">
        <title>Deep-cultivation of Planctomycetes and their phenomic and genomic characterization uncovers novel biology.</title>
        <authorList>
            <person name="Wiegand S."/>
            <person name="Jogler M."/>
            <person name="Boedeker C."/>
            <person name="Pinto D."/>
            <person name="Vollmers J."/>
            <person name="Rivas-Marin E."/>
            <person name="Kohn T."/>
            <person name="Peeters S.H."/>
            <person name="Heuer A."/>
            <person name="Rast P."/>
            <person name="Oberbeckmann S."/>
            <person name="Bunk B."/>
            <person name="Jeske O."/>
            <person name="Meyerdierks A."/>
            <person name="Storesund J.E."/>
            <person name="Kallscheuer N."/>
            <person name="Luecker S."/>
            <person name="Lage O.M."/>
            <person name="Pohl T."/>
            <person name="Merkel B.J."/>
            <person name="Hornburger P."/>
            <person name="Mueller R.-W."/>
            <person name="Bruemmer F."/>
            <person name="Labrenz M."/>
            <person name="Spormann A.M."/>
            <person name="Op den Camp H."/>
            <person name="Overmann J."/>
            <person name="Amann R."/>
            <person name="Jetten M.S.M."/>
            <person name="Mascher T."/>
            <person name="Medema M.H."/>
            <person name="Devos D.P."/>
            <person name="Kaster A.-K."/>
            <person name="Ovreas L."/>
            <person name="Rohde M."/>
            <person name="Galperin M.Y."/>
            <person name="Jogler C."/>
        </authorList>
    </citation>
    <scope>NUCLEOTIDE SEQUENCE [LARGE SCALE GENOMIC DNA]</scope>
    <source>
        <strain evidence="1 2">Enr13</strain>
    </source>
</reference>
<dbReference type="EMBL" id="CP037423">
    <property type="protein sequence ID" value="QDV43292.1"/>
    <property type="molecule type" value="Genomic_DNA"/>
</dbReference>
<evidence type="ECO:0000313" key="2">
    <source>
        <dbReference type="Proteomes" id="UP000319004"/>
    </source>
</evidence>
<protein>
    <submittedName>
        <fullName evidence="1">Uncharacterized protein</fullName>
    </submittedName>
</protein>
<gene>
    <name evidence="1" type="ORF">Enr13x_31470</name>
</gene>
<dbReference type="Proteomes" id="UP000319004">
    <property type="component" value="Chromosome"/>
</dbReference>